<reference evidence="2 3" key="1">
    <citation type="submission" date="2017-11" db="EMBL/GenBank/DDBJ databases">
        <title>Taxonomic description and genome sequences of Spirosoma HA7 sp. nov., isolated from pollen microhabitat of Corylus avellana.</title>
        <authorList>
            <person name="Ambika Manirajan B."/>
            <person name="Suarez C."/>
            <person name="Ratering S."/>
            <person name="Geissler-Plaum R."/>
            <person name="Cardinale M."/>
            <person name="Sylvia S."/>
        </authorList>
    </citation>
    <scope>NUCLEOTIDE SEQUENCE [LARGE SCALE GENOMIC DNA]</scope>
    <source>
        <strain evidence="2 3">HA7</strain>
    </source>
</reference>
<dbReference type="InterPro" id="IPR029068">
    <property type="entry name" value="Glyas_Bleomycin-R_OHBP_Dase"/>
</dbReference>
<dbReference type="OrthoDB" id="9804907at2"/>
<protein>
    <recommendedName>
        <fullName evidence="1">Glyoxalase/fosfomycin resistance/dioxygenase domain-containing protein</fullName>
    </recommendedName>
</protein>
<dbReference type="Proteomes" id="UP000232883">
    <property type="component" value="Chromosome"/>
</dbReference>
<dbReference type="AlphaFoldDB" id="A0A2K8YWY3"/>
<feature type="domain" description="Glyoxalase/fosfomycin resistance/dioxygenase" evidence="1">
    <location>
        <begin position="17"/>
        <end position="115"/>
    </location>
</feature>
<name>A0A2K8YWY3_9BACT</name>
<organism evidence="2 3">
    <name type="scientific">Spirosoma pollinicola</name>
    <dbReference type="NCBI Taxonomy" id="2057025"/>
    <lineage>
        <taxon>Bacteria</taxon>
        <taxon>Pseudomonadati</taxon>
        <taxon>Bacteroidota</taxon>
        <taxon>Cytophagia</taxon>
        <taxon>Cytophagales</taxon>
        <taxon>Cytophagaceae</taxon>
        <taxon>Spirosoma</taxon>
    </lineage>
</organism>
<keyword evidence="3" id="KW-1185">Reference proteome</keyword>
<dbReference type="RefSeq" id="WP_100987842.1">
    <property type="nucleotide sequence ID" value="NZ_CP025096.1"/>
</dbReference>
<sequence>METLKVKGLSGLIMSSPEPDRLVKFYQEVLGLPLALNRHGNTPDHWECDYNGIHYAVLKRKVHEQPNENIVLSFAVDDIERFITTYQIKLIHPIMDLGEGAYIASFKDPDGNILRFWMNKNQ</sequence>
<accession>A0A2K8YWY3</accession>
<dbReference type="EMBL" id="CP025096">
    <property type="protein sequence ID" value="AUD02123.1"/>
    <property type="molecule type" value="Genomic_DNA"/>
</dbReference>
<evidence type="ECO:0000259" key="1">
    <source>
        <dbReference type="Pfam" id="PF00903"/>
    </source>
</evidence>
<dbReference type="KEGG" id="spir:CWM47_10005"/>
<dbReference type="Gene3D" id="3.10.180.10">
    <property type="entry name" value="2,3-Dihydroxybiphenyl 1,2-Dioxygenase, domain 1"/>
    <property type="match status" value="1"/>
</dbReference>
<dbReference type="SUPFAM" id="SSF54593">
    <property type="entry name" value="Glyoxalase/Bleomycin resistance protein/Dihydroxybiphenyl dioxygenase"/>
    <property type="match status" value="1"/>
</dbReference>
<dbReference type="Pfam" id="PF00903">
    <property type="entry name" value="Glyoxalase"/>
    <property type="match status" value="1"/>
</dbReference>
<evidence type="ECO:0000313" key="2">
    <source>
        <dbReference type="EMBL" id="AUD02123.1"/>
    </source>
</evidence>
<dbReference type="CDD" id="cd06587">
    <property type="entry name" value="VOC"/>
    <property type="match status" value="1"/>
</dbReference>
<gene>
    <name evidence="2" type="ORF">CWM47_10005</name>
</gene>
<evidence type="ECO:0000313" key="3">
    <source>
        <dbReference type="Proteomes" id="UP000232883"/>
    </source>
</evidence>
<proteinExistence type="predicted"/>
<dbReference type="InterPro" id="IPR004360">
    <property type="entry name" value="Glyas_Fos-R_dOase_dom"/>
</dbReference>